<dbReference type="Gene3D" id="3.40.50.10300">
    <property type="entry name" value="CoaB-like"/>
    <property type="match status" value="1"/>
</dbReference>
<dbReference type="GO" id="GO:0015941">
    <property type="term" value="P:pantothenate catabolic process"/>
    <property type="evidence" value="ECO:0007669"/>
    <property type="project" value="InterPro"/>
</dbReference>
<gene>
    <name evidence="2" type="ORF">S01H4_09809</name>
</gene>
<organism evidence="2">
    <name type="scientific">marine sediment metagenome</name>
    <dbReference type="NCBI Taxonomy" id="412755"/>
    <lineage>
        <taxon>unclassified sequences</taxon>
        <taxon>metagenomes</taxon>
        <taxon>ecological metagenomes</taxon>
    </lineage>
</organism>
<comment type="caution">
    <text evidence="2">The sequence shown here is derived from an EMBL/GenBank/DDBJ whole genome shotgun (WGS) entry which is preliminary data.</text>
</comment>
<name>X0ZFQ1_9ZZZZ</name>
<proteinExistence type="predicted"/>
<feature type="domain" description="DNA/pantothenate metabolism flavoprotein C-terminal" evidence="1">
    <location>
        <begin position="56"/>
        <end position="264"/>
    </location>
</feature>
<dbReference type="GO" id="GO:0004633">
    <property type="term" value="F:phosphopantothenoylcysteine decarboxylase activity"/>
    <property type="evidence" value="ECO:0007669"/>
    <property type="project" value="InterPro"/>
</dbReference>
<evidence type="ECO:0000259" key="1">
    <source>
        <dbReference type="Pfam" id="PF04127"/>
    </source>
</evidence>
<dbReference type="InterPro" id="IPR005252">
    <property type="entry name" value="CoaBC"/>
</dbReference>
<evidence type="ECO:0000313" key="2">
    <source>
        <dbReference type="EMBL" id="GAG59163.1"/>
    </source>
</evidence>
<dbReference type="SUPFAM" id="SSF102645">
    <property type="entry name" value="CoaB-like"/>
    <property type="match status" value="1"/>
</dbReference>
<dbReference type="GO" id="GO:0015937">
    <property type="term" value="P:coenzyme A biosynthetic process"/>
    <property type="evidence" value="ECO:0007669"/>
    <property type="project" value="InterPro"/>
</dbReference>
<sequence>MHESMYQHKLFKENLAKLRSAGVHVLEPKIEEGKAKLASVEEVVQFVIELLGSRDMEGMRVLVTAGPTVEPIDPIKLITNRSSGKMGVAVARVAASRGAEVALIYGPGTEAPPSNVKVVRVQTTREMCEAFKRELKSPRDIIVSTAAAQDFAIERPAERKLRHFEPPTLKLVPAPRVLDEVRKLAPNAFVVGFKAEFKVSDEELLAAAKEKLGEGLDMVVANDVARPGAGFGSETNDVIIVTSSGSKVMRATKVEIAKAILDAAMARLRGRG</sequence>
<dbReference type="InterPro" id="IPR036551">
    <property type="entry name" value="Flavin_trans-like"/>
</dbReference>
<dbReference type="GO" id="GO:0004632">
    <property type="term" value="F:phosphopantothenate--cysteine ligase activity"/>
    <property type="evidence" value="ECO:0007669"/>
    <property type="project" value="InterPro"/>
</dbReference>
<dbReference type="SUPFAM" id="SSF52507">
    <property type="entry name" value="Homo-oligomeric flavin-containing Cys decarboxylases, HFCD"/>
    <property type="match status" value="1"/>
</dbReference>
<dbReference type="Pfam" id="PF04127">
    <property type="entry name" value="DFP"/>
    <property type="match status" value="1"/>
</dbReference>
<dbReference type="NCBIfam" id="TIGR00521">
    <property type="entry name" value="coaBC_dfp"/>
    <property type="match status" value="1"/>
</dbReference>
<dbReference type="InterPro" id="IPR007085">
    <property type="entry name" value="DNA/pantothenate-metab_flavo_C"/>
</dbReference>
<accession>X0ZFQ1</accession>
<protein>
    <recommendedName>
        <fullName evidence="1">DNA/pantothenate metabolism flavoprotein C-terminal domain-containing protein</fullName>
    </recommendedName>
</protein>
<reference evidence="2" key="1">
    <citation type="journal article" date="2014" name="Front. Microbiol.">
        <title>High frequency of phylogenetically diverse reductive dehalogenase-homologous genes in deep subseafloor sedimentary metagenomes.</title>
        <authorList>
            <person name="Kawai M."/>
            <person name="Futagami T."/>
            <person name="Toyoda A."/>
            <person name="Takaki Y."/>
            <person name="Nishi S."/>
            <person name="Hori S."/>
            <person name="Arai W."/>
            <person name="Tsubouchi T."/>
            <person name="Morono Y."/>
            <person name="Uchiyama I."/>
            <person name="Ito T."/>
            <person name="Fujiyama A."/>
            <person name="Inagaki F."/>
            <person name="Takami H."/>
        </authorList>
    </citation>
    <scope>NUCLEOTIDE SEQUENCE</scope>
    <source>
        <strain evidence="2">Expedition CK06-06</strain>
    </source>
</reference>
<dbReference type="InterPro" id="IPR035929">
    <property type="entry name" value="CoaB-like_sf"/>
</dbReference>
<dbReference type="Gene3D" id="3.40.50.1950">
    <property type="entry name" value="Flavin prenyltransferase-like"/>
    <property type="match status" value="1"/>
</dbReference>
<dbReference type="GO" id="GO:0010181">
    <property type="term" value="F:FMN binding"/>
    <property type="evidence" value="ECO:0007669"/>
    <property type="project" value="InterPro"/>
</dbReference>
<dbReference type="EMBL" id="BART01003624">
    <property type="protein sequence ID" value="GAG59163.1"/>
    <property type="molecule type" value="Genomic_DNA"/>
</dbReference>
<dbReference type="AlphaFoldDB" id="X0ZFQ1"/>